<evidence type="ECO:0000313" key="3">
    <source>
        <dbReference type="Proteomes" id="UP001597452"/>
    </source>
</evidence>
<dbReference type="Proteomes" id="UP001597452">
    <property type="component" value="Unassembled WGS sequence"/>
</dbReference>
<dbReference type="InterPro" id="IPR012340">
    <property type="entry name" value="NA-bd_OB-fold"/>
</dbReference>
<dbReference type="Gene3D" id="2.40.50.140">
    <property type="entry name" value="Nucleic acid-binding proteins"/>
    <property type="match status" value="1"/>
</dbReference>
<dbReference type="Pfam" id="PF11518">
    <property type="entry name" value="DUF3221"/>
    <property type="match status" value="1"/>
</dbReference>
<evidence type="ECO:0000256" key="1">
    <source>
        <dbReference type="SAM" id="SignalP"/>
    </source>
</evidence>
<gene>
    <name evidence="2" type="ORF">ACFSW4_12445</name>
</gene>
<feature type="chain" id="PRO_5045340415" evidence="1">
    <location>
        <begin position="20"/>
        <end position="115"/>
    </location>
</feature>
<organism evidence="2 3">
    <name type="scientific">Piscibacillus salipiscarius</name>
    <dbReference type="NCBI Taxonomy" id="299480"/>
    <lineage>
        <taxon>Bacteria</taxon>
        <taxon>Bacillati</taxon>
        <taxon>Bacillota</taxon>
        <taxon>Bacilli</taxon>
        <taxon>Bacillales</taxon>
        <taxon>Bacillaceae</taxon>
        <taxon>Piscibacillus</taxon>
    </lineage>
</organism>
<reference evidence="3" key="1">
    <citation type="journal article" date="2019" name="Int. J. Syst. Evol. Microbiol.">
        <title>The Global Catalogue of Microorganisms (GCM) 10K type strain sequencing project: providing services to taxonomists for standard genome sequencing and annotation.</title>
        <authorList>
            <consortium name="The Broad Institute Genomics Platform"/>
            <consortium name="The Broad Institute Genome Sequencing Center for Infectious Disease"/>
            <person name="Wu L."/>
            <person name="Ma J."/>
        </authorList>
    </citation>
    <scope>NUCLEOTIDE SEQUENCE [LARGE SCALE GENOMIC DNA]</scope>
    <source>
        <strain evidence="3">TISTR 1571</strain>
    </source>
</reference>
<comment type="caution">
    <text evidence="2">The sequence shown here is derived from an EMBL/GenBank/DDBJ whole genome shotgun (WGS) entry which is preliminary data.</text>
</comment>
<sequence length="115" mass="12670">MKTISSLMFILALFLPACSEITNEELDPHQSNVFDGHIIEIKGSRVLVVAGLTKDEATSMNEASLLEVENPPDAVWFEVDSGSQYDVGDHIRVRYDGMDASYPGQAEAEKVQIVQ</sequence>
<dbReference type="InterPro" id="IPR021598">
    <property type="entry name" value="DUF3221"/>
</dbReference>
<evidence type="ECO:0000313" key="2">
    <source>
        <dbReference type="EMBL" id="MFD2639678.1"/>
    </source>
</evidence>
<accession>A0ABW5QD06</accession>
<protein>
    <submittedName>
        <fullName evidence="2">DUF3221 domain-containing protein</fullName>
    </submittedName>
</protein>
<proteinExistence type="predicted"/>
<name>A0ABW5QD06_9BACI</name>
<dbReference type="EMBL" id="JBHUMZ010000044">
    <property type="protein sequence ID" value="MFD2639678.1"/>
    <property type="molecule type" value="Genomic_DNA"/>
</dbReference>
<feature type="signal peptide" evidence="1">
    <location>
        <begin position="1"/>
        <end position="19"/>
    </location>
</feature>
<dbReference type="RefSeq" id="WP_054754893.1">
    <property type="nucleotide sequence ID" value="NZ_JBHUMZ010000044.1"/>
</dbReference>
<keyword evidence="1" id="KW-0732">Signal</keyword>
<keyword evidence="3" id="KW-1185">Reference proteome</keyword>